<keyword evidence="2" id="KW-1185">Reference proteome</keyword>
<sequence>MIAAMNVAVQQEYLSYAEPVKGNSNENGWRFISGWSNTLPEAKQIAERVILAGKLSYATIRGTSK</sequence>
<dbReference type="EMBL" id="JBFRHK010000001">
    <property type="protein sequence ID" value="MEX3743563.1"/>
    <property type="molecule type" value="Genomic_DNA"/>
</dbReference>
<evidence type="ECO:0000313" key="2">
    <source>
        <dbReference type="Proteomes" id="UP001558534"/>
    </source>
</evidence>
<gene>
    <name evidence="1" type="ORF">AB1300_00285</name>
</gene>
<protein>
    <submittedName>
        <fullName evidence="1">Uncharacterized protein</fullName>
    </submittedName>
</protein>
<comment type="caution">
    <text evidence="1">The sequence shown here is derived from an EMBL/GenBank/DDBJ whole genome shotgun (WGS) entry which is preliminary data.</text>
</comment>
<organism evidence="1 2">
    <name type="scientific">Lysinibacillus xylanilyticus</name>
    <dbReference type="NCBI Taxonomy" id="582475"/>
    <lineage>
        <taxon>Bacteria</taxon>
        <taxon>Bacillati</taxon>
        <taxon>Bacillota</taxon>
        <taxon>Bacilli</taxon>
        <taxon>Bacillales</taxon>
        <taxon>Bacillaceae</taxon>
        <taxon>Lysinibacillus</taxon>
    </lineage>
</organism>
<name>A0ABV3VS21_9BACI</name>
<dbReference type="RefSeq" id="WP_368634613.1">
    <property type="nucleotide sequence ID" value="NZ_JBFRHK010000001.1"/>
</dbReference>
<proteinExistence type="predicted"/>
<evidence type="ECO:0000313" key="1">
    <source>
        <dbReference type="EMBL" id="MEX3743563.1"/>
    </source>
</evidence>
<dbReference type="Proteomes" id="UP001558534">
    <property type="component" value="Unassembled WGS sequence"/>
</dbReference>
<reference evidence="1 2" key="1">
    <citation type="submission" date="2024-07" db="EMBL/GenBank/DDBJ databases">
        <title>Characterization of a bacterium isolated from hydrolysated instant sea cucumber by whole-genome sequencing and metabolomics.</title>
        <authorList>
            <person name="Luo X."/>
            <person name="Zhang Z."/>
            <person name="Zheng Z."/>
            <person name="Zhang W."/>
            <person name="Ming T."/>
            <person name="Jiao L."/>
            <person name="Su X."/>
            <person name="Kong F."/>
            <person name="Xu J."/>
        </authorList>
    </citation>
    <scope>NUCLEOTIDE SEQUENCE [LARGE SCALE GENOMIC DNA]</scope>
    <source>
        <strain evidence="1 2">XL-2024</strain>
    </source>
</reference>
<accession>A0ABV3VS21</accession>